<dbReference type="STRING" id="1173111.SAMN05444955_106150"/>
<reference evidence="11 12" key="1">
    <citation type="submission" date="2016-10" db="EMBL/GenBank/DDBJ databases">
        <authorList>
            <person name="de Groot N.N."/>
        </authorList>
    </citation>
    <scope>NUCLEOTIDE SEQUENCE [LARGE SCALE GENOMIC DNA]</scope>
    <source>
        <strain evidence="11 12">DSM 46701</strain>
    </source>
</reference>
<dbReference type="Pfam" id="PF01867">
    <property type="entry name" value="Cas_Cas1"/>
    <property type="match status" value="1"/>
</dbReference>
<evidence type="ECO:0000256" key="2">
    <source>
        <dbReference type="ARBA" id="ARBA00022723"/>
    </source>
</evidence>
<keyword evidence="5 10" id="KW-0460">Magnesium</keyword>
<feature type="binding site" evidence="10">
    <location>
        <position position="237"/>
    </location>
    <ligand>
        <name>Mn(2+)</name>
        <dbReference type="ChEBI" id="CHEBI:29035"/>
    </ligand>
</feature>
<evidence type="ECO:0000313" key="11">
    <source>
        <dbReference type="EMBL" id="SEN14897.1"/>
    </source>
</evidence>
<name>A0A1H8E7W1_9BACL</name>
<dbReference type="GO" id="GO:0003677">
    <property type="term" value="F:DNA binding"/>
    <property type="evidence" value="ECO:0007669"/>
    <property type="project" value="UniProtKB-KW"/>
</dbReference>
<evidence type="ECO:0000256" key="9">
    <source>
        <dbReference type="ARBA" id="ARBA00038592"/>
    </source>
</evidence>
<dbReference type="Gene3D" id="3.100.10.20">
    <property type="entry name" value="CRISPR-associated endonuclease Cas1, N-terminal domain"/>
    <property type="match status" value="1"/>
</dbReference>
<dbReference type="EMBL" id="FOCQ01000006">
    <property type="protein sequence ID" value="SEN14897.1"/>
    <property type="molecule type" value="Genomic_DNA"/>
</dbReference>
<keyword evidence="3 10" id="KW-0255">Endonuclease</keyword>
<dbReference type="AlphaFoldDB" id="A0A1H8E7W1"/>
<proteinExistence type="inferred from homology"/>
<evidence type="ECO:0000256" key="10">
    <source>
        <dbReference type="HAMAP-Rule" id="MF_01470"/>
    </source>
</evidence>
<comment type="similarity">
    <text evidence="10">Belongs to the CRISPR-associated endonuclease Cas1 family.</text>
</comment>
<dbReference type="HAMAP" id="MF_01470">
    <property type="entry name" value="Cas1"/>
    <property type="match status" value="1"/>
</dbReference>
<dbReference type="GO" id="GO:0043571">
    <property type="term" value="P:maintenance of CRISPR repeat elements"/>
    <property type="evidence" value="ECO:0007669"/>
    <property type="project" value="UniProtKB-UniRule"/>
</dbReference>
<dbReference type="GO" id="GO:0051607">
    <property type="term" value="P:defense response to virus"/>
    <property type="evidence" value="ECO:0007669"/>
    <property type="project" value="UniProtKB-UniRule"/>
</dbReference>
<dbReference type="InterPro" id="IPR002729">
    <property type="entry name" value="CRISPR-assoc_Cas1"/>
</dbReference>
<dbReference type="OrthoDB" id="9803119at2"/>
<feature type="binding site" evidence="10">
    <location>
        <position position="222"/>
    </location>
    <ligand>
        <name>Mn(2+)</name>
        <dbReference type="ChEBI" id="CHEBI:29035"/>
    </ligand>
</feature>
<evidence type="ECO:0000256" key="8">
    <source>
        <dbReference type="ARBA" id="ARBA00023211"/>
    </source>
</evidence>
<evidence type="ECO:0000313" key="12">
    <source>
        <dbReference type="Proteomes" id="UP000199695"/>
    </source>
</evidence>
<keyword evidence="2 10" id="KW-0479">Metal-binding</keyword>
<dbReference type="NCBIfam" id="TIGR00287">
    <property type="entry name" value="cas1"/>
    <property type="match status" value="1"/>
</dbReference>
<comment type="cofactor">
    <cofactor evidence="10">
        <name>Mg(2+)</name>
        <dbReference type="ChEBI" id="CHEBI:18420"/>
    </cofactor>
    <cofactor evidence="10">
        <name>Mn(2+)</name>
        <dbReference type="ChEBI" id="CHEBI:29035"/>
    </cofactor>
</comment>
<keyword evidence="1 10" id="KW-0540">Nuclease</keyword>
<dbReference type="EC" id="3.1.-.-" evidence="10"/>
<keyword evidence="4 10" id="KW-0378">Hydrolase</keyword>
<dbReference type="GO" id="GO:0046872">
    <property type="term" value="F:metal ion binding"/>
    <property type="evidence" value="ECO:0007669"/>
    <property type="project" value="UniProtKB-UniRule"/>
</dbReference>
<keyword evidence="12" id="KW-1185">Reference proteome</keyword>
<evidence type="ECO:0000256" key="7">
    <source>
        <dbReference type="ARBA" id="ARBA00023125"/>
    </source>
</evidence>
<dbReference type="PANTHER" id="PTHR34353:SF2">
    <property type="entry name" value="CRISPR-ASSOCIATED ENDONUCLEASE CAS1 1"/>
    <property type="match status" value="1"/>
</dbReference>
<organism evidence="11 12">
    <name type="scientific">Lihuaxuella thermophila</name>
    <dbReference type="NCBI Taxonomy" id="1173111"/>
    <lineage>
        <taxon>Bacteria</taxon>
        <taxon>Bacillati</taxon>
        <taxon>Bacillota</taxon>
        <taxon>Bacilli</taxon>
        <taxon>Bacillales</taxon>
        <taxon>Thermoactinomycetaceae</taxon>
        <taxon>Lihuaxuella</taxon>
    </lineage>
</organism>
<comment type="function">
    <text evidence="10">CRISPR (clustered regularly interspaced short palindromic repeat), is an adaptive immune system that provides protection against mobile genetic elements (viruses, transposable elements and conjugative plasmids). CRISPR clusters contain spacers, sequences complementary to antecedent mobile elements, and target invading nucleic acids. CRISPR clusters are transcribed and processed into CRISPR RNA (crRNA). Acts as a dsDNA endonuclease. Involved in the integration of spacer DNA into the CRISPR cassette.</text>
</comment>
<dbReference type="GO" id="GO:0016787">
    <property type="term" value="F:hydrolase activity"/>
    <property type="evidence" value="ECO:0007669"/>
    <property type="project" value="UniProtKB-KW"/>
</dbReference>
<evidence type="ECO:0000256" key="4">
    <source>
        <dbReference type="ARBA" id="ARBA00022801"/>
    </source>
</evidence>
<dbReference type="Gene3D" id="1.20.120.920">
    <property type="entry name" value="CRISPR-associated endonuclease Cas1, C-terminal domain"/>
    <property type="match status" value="1"/>
</dbReference>
<sequence>MGTFYLTEPYCFIRKESERLKIYKERSLVKEIRVNDFSRIYIHDSSTLTTDALLLLAEKGVDVVYFSGNRMVGRFIGTENKNVRLRIAQIEAHLSEEKSLQIARHFVLAKLKNTRTSLQRFARRRELDLESTVHYLKQSMEQCLKAENLEELRGIEGMAAKKYFEIFPGLIQKSGFSFQGRSRRPAKDAVNALLNYGYALLRAEITGSLFAAGLDPYIGFLHRERYGRESLALDLMEEFRSILVDNLVVKLINQGVIKPNDFDDMHGEPRLKDHARKRYLQEFDQRRKDEVTHELLQRKMSYREIIHKQAILLGKFLKNETEDYYPFLVK</sequence>
<dbReference type="InterPro" id="IPR050646">
    <property type="entry name" value="Cas1"/>
</dbReference>
<comment type="subunit">
    <text evidence="9 10">Homodimer, forms a heterotetramer with a Cas2 homodimer.</text>
</comment>
<keyword evidence="7 10" id="KW-0238">DNA-binding</keyword>
<dbReference type="RefSeq" id="WP_089967287.1">
    <property type="nucleotide sequence ID" value="NZ_FOCQ01000006.1"/>
</dbReference>
<evidence type="ECO:0000256" key="5">
    <source>
        <dbReference type="ARBA" id="ARBA00022842"/>
    </source>
</evidence>
<gene>
    <name evidence="10" type="primary">cas1</name>
    <name evidence="11" type="ORF">SAMN05444955_106150</name>
</gene>
<keyword evidence="6 10" id="KW-0051">Antiviral defense</keyword>
<dbReference type="InterPro" id="IPR042206">
    <property type="entry name" value="CRISPR-assoc_Cas1_C"/>
</dbReference>
<dbReference type="PANTHER" id="PTHR34353">
    <property type="entry name" value="CRISPR-ASSOCIATED ENDONUCLEASE CAS1 1"/>
    <property type="match status" value="1"/>
</dbReference>
<dbReference type="GO" id="GO:0004519">
    <property type="term" value="F:endonuclease activity"/>
    <property type="evidence" value="ECO:0007669"/>
    <property type="project" value="UniProtKB-UniRule"/>
</dbReference>
<accession>A0A1H8E7W1</accession>
<protein>
    <recommendedName>
        <fullName evidence="10">CRISPR-associated endonuclease Cas1</fullName>
        <ecNumber evidence="10">3.1.-.-</ecNumber>
    </recommendedName>
</protein>
<feature type="binding site" evidence="10">
    <location>
        <position position="156"/>
    </location>
    <ligand>
        <name>Mn(2+)</name>
        <dbReference type="ChEBI" id="CHEBI:29035"/>
    </ligand>
</feature>
<evidence type="ECO:0000256" key="3">
    <source>
        <dbReference type="ARBA" id="ARBA00022759"/>
    </source>
</evidence>
<dbReference type="Proteomes" id="UP000199695">
    <property type="component" value="Unassembled WGS sequence"/>
</dbReference>
<dbReference type="InterPro" id="IPR042211">
    <property type="entry name" value="CRISPR-assoc_Cas1_N"/>
</dbReference>
<dbReference type="CDD" id="cd09634">
    <property type="entry name" value="Cas1_I-II-III"/>
    <property type="match status" value="1"/>
</dbReference>
<evidence type="ECO:0000256" key="1">
    <source>
        <dbReference type="ARBA" id="ARBA00022722"/>
    </source>
</evidence>
<keyword evidence="8 10" id="KW-0464">Manganese</keyword>
<evidence type="ECO:0000256" key="6">
    <source>
        <dbReference type="ARBA" id="ARBA00023118"/>
    </source>
</evidence>